<accession>K1RB25</accession>
<feature type="compositionally biased region" description="Low complexity" evidence="1">
    <location>
        <begin position="744"/>
        <end position="765"/>
    </location>
</feature>
<feature type="compositionally biased region" description="Basic and acidic residues" evidence="1">
    <location>
        <begin position="339"/>
        <end position="393"/>
    </location>
</feature>
<feature type="region of interest" description="Disordered" evidence="1">
    <location>
        <begin position="710"/>
        <end position="848"/>
    </location>
</feature>
<name>K1RB25_MAGGI</name>
<dbReference type="GO" id="GO:0051026">
    <property type="term" value="P:chiasma assembly"/>
    <property type="evidence" value="ECO:0007669"/>
    <property type="project" value="TreeGrafter"/>
</dbReference>
<dbReference type="PANTHER" id="PTHR46918:SF1">
    <property type="entry name" value="SYNAPTONEMAL COMPLEX PROTEIN 1"/>
    <property type="match status" value="1"/>
</dbReference>
<dbReference type="GO" id="GO:0051878">
    <property type="term" value="P:lateral element assembly"/>
    <property type="evidence" value="ECO:0007669"/>
    <property type="project" value="TreeGrafter"/>
</dbReference>
<dbReference type="PANTHER" id="PTHR46918">
    <property type="entry name" value="SYNAPTONEMAL COMPLEX PROTEIN 1"/>
    <property type="match status" value="1"/>
</dbReference>
<feature type="compositionally biased region" description="Polar residues" evidence="1">
    <location>
        <begin position="669"/>
        <end position="678"/>
    </location>
</feature>
<organism evidence="2">
    <name type="scientific">Magallana gigas</name>
    <name type="common">Pacific oyster</name>
    <name type="synonym">Crassostrea gigas</name>
    <dbReference type="NCBI Taxonomy" id="29159"/>
    <lineage>
        <taxon>Eukaryota</taxon>
        <taxon>Metazoa</taxon>
        <taxon>Spiralia</taxon>
        <taxon>Lophotrochozoa</taxon>
        <taxon>Mollusca</taxon>
        <taxon>Bivalvia</taxon>
        <taxon>Autobranchia</taxon>
        <taxon>Pteriomorphia</taxon>
        <taxon>Ostreida</taxon>
        <taxon>Ostreoidea</taxon>
        <taxon>Ostreidae</taxon>
        <taxon>Magallana</taxon>
    </lineage>
</organism>
<feature type="compositionally biased region" description="Polar residues" evidence="1">
    <location>
        <begin position="626"/>
        <end position="644"/>
    </location>
</feature>
<feature type="compositionally biased region" description="Polar residues" evidence="1">
    <location>
        <begin position="804"/>
        <end position="815"/>
    </location>
</feature>
<dbReference type="GO" id="GO:0000711">
    <property type="term" value="P:meiotic DNA repair synthesis"/>
    <property type="evidence" value="ECO:0007669"/>
    <property type="project" value="TreeGrafter"/>
</dbReference>
<proteinExistence type="predicted"/>
<sequence>MKALVSDFKKKLAVERKFSTGETERTELKYMEKQHVKQFELNELMKQCDEKDEEIRDVRAELCKNEDQIHKMNSVIDGLQSEIGGLHCELEQKQSCITESGERLNKIMEDYGKLEEKLTETSKSLAESQSSQLLLKEKFETNQCTYTEEGVGTRDFPEDNGTLDILTMEKSEVESKIQEMFGEKTAMLQEKEMLVMEKASLTAEIGELSSELAKYKGENFDHQAKFQDIRKLYAEKMDASSAQSEELAKISKMLDDERKVNENLHLKIQEDEELILSLNSAIDNNKAEINQLKKEVKSLSKKEKVLQSQIEKLKEAEKQYEEKLENVQKELEIALEENEALKSEKEEQDKNLNGELETMSKETGKLEQKMRSLKDDLSAKNKHSKELEKEIRSLKSKLTSQTKANESRDKEIEELTGEKDKCYAELQELQAACEELRVNMEKEKNFTKDAKKEVKDMKKQFDDMLKEKEVTEKRCEHEIQELMSTMEKFHQTNGKLVEDKDKEIENLKKEISKHKDLSKSENDAAVLELQNEMEQMQSLLNTSNESVKSLQRENGDLHIRVKKFEDSIDKNNAEKENKDYKAKLRRFENDLHDKESEIQELMTKINDLKVEKREPNSSLKLKKKSNGNQSIKENVPSTPTVSTVSYEDEAVTKVSNIKMTPKVLMCTTPKYTPSSQKKQNIKRPSPTANKTATPMLAALKTPQRSILKAESGNSIVKKRRVVFASDDENGSDSSSSEMMEVEINEIQSRLKSTTPKKTPLLLKPSPRVKTPDRTLESESDDDSDDNYPRNPKQLALNRVPRASAATNQTASSEKSQNIRKAPSKPQGKFFLTSPKERLKNQKKNSKLAKLKRTEDSWFEMDSIFGFED</sequence>
<feature type="region of interest" description="Disordered" evidence="1">
    <location>
        <begin position="668"/>
        <end position="690"/>
    </location>
</feature>
<dbReference type="GO" id="GO:0001673">
    <property type="term" value="C:male germ cell nucleus"/>
    <property type="evidence" value="ECO:0007669"/>
    <property type="project" value="TreeGrafter"/>
</dbReference>
<protein>
    <submittedName>
        <fullName evidence="2">Laminin subunit alpha-2</fullName>
    </submittedName>
</protein>
<dbReference type="EMBL" id="JH817099">
    <property type="protein sequence ID" value="EKC42938.1"/>
    <property type="molecule type" value="Genomic_DNA"/>
</dbReference>
<dbReference type="AlphaFoldDB" id="K1RB25"/>
<dbReference type="GO" id="GO:0000801">
    <property type="term" value="C:central element"/>
    <property type="evidence" value="ECO:0007669"/>
    <property type="project" value="TreeGrafter"/>
</dbReference>
<reference evidence="2" key="1">
    <citation type="journal article" date="2012" name="Nature">
        <title>The oyster genome reveals stress adaptation and complexity of shell formation.</title>
        <authorList>
            <person name="Zhang G."/>
            <person name="Fang X."/>
            <person name="Guo X."/>
            <person name="Li L."/>
            <person name="Luo R."/>
            <person name="Xu F."/>
            <person name="Yang P."/>
            <person name="Zhang L."/>
            <person name="Wang X."/>
            <person name="Qi H."/>
            <person name="Xiong Z."/>
            <person name="Que H."/>
            <person name="Xie Y."/>
            <person name="Holland P.W."/>
            <person name="Paps J."/>
            <person name="Zhu Y."/>
            <person name="Wu F."/>
            <person name="Chen Y."/>
            <person name="Wang J."/>
            <person name="Peng C."/>
            <person name="Meng J."/>
            <person name="Yang L."/>
            <person name="Liu J."/>
            <person name="Wen B."/>
            <person name="Zhang N."/>
            <person name="Huang Z."/>
            <person name="Zhu Q."/>
            <person name="Feng Y."/>
            <person name="Mount A."/>
            <person name="Hedgecock D."/>
            <person name="Xu Z."/>
            <person name="Liu Y."/>
            <person name="Domazet-Loso T."/>
            <person name="Du Y."/>
            <person name="Sun X."/>
            <person name="Zhang S."/>
            <person name="Liu B."/>
            <person name="Cheng P."/>
            <person name="Jiang X."/>
            <person name="Li J."/>
            <person name="Fan D."/>
            <person name="Wang W."/>
            <person name="Fu W."/>
            <person name="Wang T."/>
            <person name="Wang B."/>
            <person name="Zhang J."/>
            <person name="Peng Z."/>
            <person name="Li Y."/>
            <person name="Li N."/>
            <person name="Wang J."/>
            <person name="Chen M."/>
            <person name="He Y."/>
            <person name="Tan F."/>
            <person name="Song X."/>
            <person name="Zheng Q."/>
            <person name="Huang R."/>
            <person name="Yang H."/>
            <person name="Du X."/>
            <person name="Chen L."/>
            <person name="Yang M."/>
            <person name="Gaffney P.M."/>
            <person name="Wang S."/>
            <person name="Luo L."/>
            <person name="She Z."/>
            <person name="Ming Y."/>
            <person name="Huang W."/>
            <person name="Zhang S."/>
            <person name="Huang B."/>
            <person name="Zhang Y."/>
            <person name="Qu T."/>
            <person name="Ni P."/>
            <person name="Miao G."/>
            <person name="Wang J."/>
            <person name="Wang Q."/>
            <person name="Steinberg C.E."/>
            <person name="Wang H."/>
            <person name="Li N."/>
            <person name="Qian L."/>
            <person name="Zhang G."/>
            <person name="Li Y."/>
            <person name="Yang H."/>
            <person name="Liu X."/>
            <person name="Wang J."/>
            <person name="Yin Y."/>
            <person name="Wang J."/>
        </authorList>
    </citation>
    <scope>NUCLEOTIDE SEQUENCE [LARGE SCALE GENOMIC DNA]</scope>
    <source>
        <strain evidence="2">05x7-T-G4-1.051#20</strain>
    </source>
</reference>
<evidence type="ECO:0000256" key="1">
    <source>
        <dbReference type="SAM" id="MobiDB-lite"/>
    </source>
</evidence>
<gene>
    <name evidence="2" type="ORF">CGI_10028918</name>
</gene>
<feature type="region of interest" description="Disordered" evidence="1">
    <location>
        <begin position="338"/>
        <end position="412"/>
    </location>
</feature>
<dbReference type="InterPro" id="IPR008827">
    <property type="entry name" value="SYCP1"/>
</dbReference>
<feature type="region of interest" description="Disordered" evidence="1">
    <location>
        <begin position="609"/>
        <end position="644"/>
    </location>
</feature>
<dbReference type="GO" id="GO:0000802">
    <property type="term" value="C:transverse filament"/>
    <property type="evidence" value="ECO:0007669"/>
    <property type="project" value="TreeGrafter"/>
</dbReference>
<dbReference type="InParanoid" id="K1RB25"/>
<dbReference type="Gene3D" id="1.10.287.1490">
    <property type="match status" value="1"/>
</dbReference>
<dbReference type="HOGENOM" id="CLU_330464_0_0_1"/>
<dbReference type="GO" id="GO:0003690">
    <property type="term" value="F:double-stranded DNA binding"/>
    <property type="evidence" value="ECO:0007669"/>
    <property type="project" value="TreeGrafter"/>
</dbReference>
<evidence type="ECO:0000313" key="2">
    <source>
        <dbReference type="EMBL" id="EKC42938.1"/>
    </source>
</evidence>